<dbReference type="EMBL" id="LT934425">
    <property type="protein sequence ID" value="SOH03690.1"/>
    <property type="molecule type" value="Genomic_DNA"/>
</dbReference>
<proteinExistence type="predicted"/>
<dbReference type="PANTHER" id="PTHR43830:SF3">
    <property type="entry name" value="PROTEIN PSP1"/>
    <property type="match status" value="1"/>
</dbReference>
<reference evidence="5" key="4">
    <citation type="submission" date="2017-10" db="EMBL/GenBank/DDBJ databases">
        <authorList>
            <person name="Frank J."/>
        </authorList>
    </citation>
    <scope>NUCLEOTIDE SEQUENCE [LARGE SCALE GENOMIC DNA]</scope>
</reference>
<evidence type="ECO:0000259" key="1">
    <source>
        <dbReference type="PROSITE" id="PS51411"/>
    </source>
</evidence>
<dbReference type="PANTHER" id="PTHR43830">
    <property type="entry name" value="PROTEIN PSP1"/>
    <property type="match status" value="1"/>
</dbReference>
<organism evidence="2">
    <name type="scientific">Kuenenia stuttgartiensis</name>
    <dbReference type="NCBI Taxonomy" id="174633"/>
    <lineage>
        <taxon>Bacteria</taxon>
        <taxon>Pseudomonadati</taxon>
        <taxon>Planctomycetota</taxon>
        <taxon>Candidatus Brocadiia</taxon>
        <taxon>Candidatus Brocadiales</taxon>
        <taxon>Candidatus Brocadiaceae</taxon>
        <taxon>Candidatus Kuenenia</taxon>
    </lineage>
</organism>
<dbReference type="Pfam" id="PF04468">
    <property type="entry name" value="PSP1"/>
    <property type="match status" value="1"/>
</dbReference>
<dbReference type="GO" id="GO:0005737">
    <property type="term" value="C:cytoplasm"/>
    <property type="evidence" value="ECO:0007669"/>
    <property type="project" value="TreeGrafter"/>
</dbReference>
<evidence type="ECO:0000313" key="2">
    <source>
        <dbReference type="EMBL" id="CAJ72120.1"/>
    </source>
</evidence>
<dbReference type="InterPro" id="IPR007557">
    <property type="entry name" value="PSP1_C"/>
</dbReference>
<dbReference type="AlphaFoldDB" id="Q1PYG8"/>
<reference evidence="4" key="3">
    <citation type="submission" date="2017-10" db="EMBL/GenBank/DDBJ databases">
        <authorList>
            <person name="Banno H."/>
            <person name="Chua N.-H."/>
        </authorList>
    </citation>
    <scope>NUCLEOTIDE SEQUENCE [LARGE SCALE GENOMIC DNA]</scope>
    <source>
        <strain evidence="4">Kuenenia_mbr1_ru-nijmegen</strain>
    </source>
</reference>
<reference evidence="3 6" key="5">
    <citation type="submission" date="2020-02" db="EMBL/GenBank/DDBJ databases">
        <title>Newly sequenced genome of strain CSTR1 showed variability in Candidatus Kuenenia stuttgartiensis genomes.</title>
        <authorList>
            <person name="Ding C."/>
            <person name="Adrian L."/>
        </authorList>
    </citation>
    <scope>NUCLEOTIDE SEQUENCE [LARGE SCALE GENOMIC DNA]</scope>
    <source>
        <strain evidence="3 6">CSTR1</strain>
    </source>
</reference>
<keyword evidence="5" id="KW-1185">Reference proteome</keyword>
<dbReference type="EMBL" id="CT573072">
    <property type="protein sequence ID" value="CAJ72120.1"/>
    <property type="molecule type" value="Genomic_DNA"/>
</dbReference>
<dbReference type="Proteomes" id="UP000221734">
    <property type="component" value="Chromosome Kuenenia_stuttgartiensis_MBR1"/>
</dbReference>
<protein>
    <submittedName>
        <fullName evidence="3">Signal peptidase-like protein</fullName>
    </submittedName>
    <submittedName>
        <fullName evidence="2">Similar to putative signal peptidase protein</fullName>
    </submittedName>
</protein>
<dbReference type="EMBL" id="CP049055">
    <property type="protein sequence ID" value="QII10523.1"/>
    <property type="molecule type" value="Genomic_DNA"/>
</dbReference>
<gene>
    <name evidence="2" type="primary">yaaT</name>
    <name evidence="3" type="ORF">KsCSTR_11440</name>
    <name evidence="4" type="ORF">KSMBR1_1187</name>
    <name evidence="2" type="ORF">kustd1375</name>
</gene>
<name>Q1PYG8_KUEST</name>
<reference evidence="2" key="2">
    <citation type="submission" date="2006-01" db="EMBL/GenBank/DDBJ databases">
        <authorList>
            <person name="Genoscope"/>
        </authorList>
    </citation>
    <scope>NUCLEOTIDE SEQUENCE</scope>
</reference>
<evidence type="ECO:0000313" key="3">
    <source>
        <dbReference type="EMBL" id="QII10523.1"/>
    </source>
</evidence>
<reference evidence="2" key="1">
    <citation type="journal article" date="2006" name="Nature">
        <title>Deciphering the evolution and metabolism of an anammox bacterium from a community genome.</title>
        <authorList>
            <person name="Strous M."/>
            <person name="Pelletier E."/>
            <person name="Mangenot S."/>
            <person name="Rattei T."/>
            <person name="Lehner A."/>
            <person name="Taylor M.W."/>
            <person name="Horn M."/>
            <person name="Daims H."/>
            <person name="Bartol-Mavel D."/>
            <person name="Wincker P."/>
            <person name="Barbe V."/>
            <person name="Fonknechten N."/>
            <person name="Vallenet D."/>
            <person name="Segurens B."/>
            <person name="Schenowitz-Truong C."/>
            <person name="Medigue C."/>
            <person name="Collingro A."/>
            <person name="Snel B."/>
            <person name="Dutilh B.E."/>
            <person name="OpDenCamp H.J.M."/>
            <person name="vanDerDrift C."/>
            <person name="Cirpus I."/>
            <person name="vanDePas-Schoonen K.T."/>
            <person name="Harhangi H.R."/>
            <person name="vanNiftrik L."/>
            <person name="Schmid M."/>
            <person name="Keltjens J."/>
            <person name="vanDeVossenberg J."/>
            <person name="Kartal B."/>
            <person name="Meier H."/>
            <person name="Frishman D."/>
            <person name="Huynen M.A."/>
            <person name="Mewes H."/>
            <person name="Weissenbach J."/>
            <person name="Jetten M.S.M."/>
            <person name="Wagner M."/>
            <person name="LePaslier D."/>
        </authorList>
    </citation>
    <scope>NUCLEOTIDE SEQUENCE</scope>
</reference>
<evidence type="ECO:0000313" key="5">
    <source>
        <dbReference type="Proteomes" id="UP000221734"/>
    </source>
</evidence>
<dbReference type="PROSITE" id="PS51411">
    <property type="entry name" value="PSP1_C"/>
    <property type="match status" value="1"/>
</dbReference>
<dbReference type="KEGG" id="kst:KSMBR1_1187"/>
<dbReference type="InterPro" id="IPR047767">
    <property type="entry name" value="PSP1-like"/>
</dbReference>
<sequence length="293" mass="33435">MRQILTIRYGVLKNTGDFFAPMNSIKRGDEVIIRSHRGIEFGTVIAKVREIEDDASVEYLGEVLRKATPEDKEKQKKIDQETIPSESKFCQMKMKEHKLLMKLAYVEHLFGSKKIIFYFLANGRVDFRELVKDLAKEYQARIELKQIGVRDEARLLADYEHCGQELCCRSFLKNLEPVTMKMAKNQKATLDPSKISGRCGRLMCCLRYEDRVYEELKQGLPKKGTSVKTAKGIGEIINHDILQQQVTVELENGSRFTVSTKEITRVVQNKPAPPAQKGKSDCLQSCKEDCGHG</sequence>
<dbReference type="NCBIfam" id="NF041131">
    <property type="entry name" value="RicT_YaaT_fam"/>
    <property type="match status" value="1"/>
</dbReference>
<evidence type="ECO:0000313" key="6">
    <source>
        <dbReference type="Proteomes" id="UP000501926"/>
    </source>
</evidence>
<feature type="domain" description="PSP1 C-terminal" evidence="1">
    <location>
        <begin position="61"/>
        <end position="147"/>
    </location>
</feature>
<dbReference type="Proteomes" id="UP000501926">
    <property type="component" value="Chromosome"/>
</dbReference>
<accession>Q1PYG8</accession>
<evidence type="ECO:0000313" key="4">
    <source>
        <dbReference type="EMBL" id="SOH03690.1"/>
    </source>
</evidence>